<evidence type="ECO:0000313" key="2">
    <source>
        <dbReference type="EMBL" id="WIM97684.1"/>
    </source>
</evidence>
<dbReference type="EMBL" id="CP126980">
    <property type="protein sequence ID" value="WIM97684.1"/>
    <property type="molecule type" value="Genomic_DNA"/>
</dbReference>
<dbReference type="RefSeq" id="WP_284919080.1">
    <property type="nucleotide sequence ID" value="NZ_CP126980.1"/>
</dbReference>
<feature type="region of interest" description="Disordered" evidence="1">
    <location>
        <begin position="98"/>
        <end position="167"/>
    </location>
</feature>
<sequence length="257" mass="28114">MGYRLRREVRDAMPKGTLTHKEVRLVLELADSCNDDTREGWPGLDWLADVCDIGDPKKVGETLGSIAKKWHELRVPVGKDKRGLPTFAREGQRMTFRFPKLAARPTVTEPAPSSPPETGDLNTDRAPQKQGTSRSPKTGDLSSSRAPLKQGTLELKTSINPPQPRANEAVTSIAAALSIEEEEATAVFQKILTEKKPGAPSRYVAHLIQNGDIRQFHTQPRPKPTYAGPLCDYTDDGHGRCHDCGLPAGNARHAKAA</sequence>
<gene>
    <name evidence="2" type="ORF">ACTOB_001232</name>
</gene>
<reference evidence="2 3" key="1">
    <citation type="submission" date="2023-06" db="EMBL/GenBank/DDBJ databases">
        <authorList>
            <person name="Yushchuk O."/>
            <person name="Binda E."/>
            <person name="Ruckert-Reed C."/>
            <person name="Fedorenko V."/>
            <person name="Kalinowski J."/>
            <person name="Marinelli F."/>
        </authorList>
    </citation>
    <scope>NUCLEOTIDE SEQUENCE [LARGE SCALE GENOMIC DNA]</scope>
    <source>
        <strain evidence="2 3">NRRL 3884</strain>
    </source>
</reference>
<feature type="compositionally biased region" description="Polar residues" evidence="1">
    <location>
        <begin position="129"/>
        <end position="145"/>
    </location>
</feature>
<proteinExistence type="predicted"/>
<evidence type="ECO:0000256" key="1">
    <source>
        <dbReference type="SAM" id="MobiDB-lite"/>
    </source>
</evidence>
<dbReference type="Proteomes" id="UP001240150">
    <property type="component" value="Chromosome"/>
</dbReference>
<protein>
    <submittedName>
        <fullName evidence="2">Uncharacterized protein</fullName>
    </submittedName>
</protein>
<accession>A0ABY8WIJ4</accession>
<evidence type="ECO:0000313" key="3">
    <source>
        <dbReference type="Proteomes" id="UP001240150"/>
    </source>
</evidence>
<keyword evidence="3" id="KW-1185">Reference proteome</keyword>
<organism evidence="2 3">
    <name type="scientific">Actinoplanes oblitus</name>
    <dbReference type="NCBI Taxonomy" id="3040509"/>
    <lineage>
        <taxon>Bacteria</taxon>
        <taxon>Bacillati</taxon>
        <taxon>Actinomycetota</taxon>
        <taxon>Actinomycetes</taxon>
        <taxon>Micromonosporales</taxon>
        <taxon>Micromonosporaceae</taxon>
        <taxon>Actinoplanes</taxon>
    </lineage>
</organism>
<name>A0ABY8WIJ4_9ACTN</name>